<proteinExistence type="predicted"/>
<accession>M2AU84</accession>
<organism evidence="1 2">
    <name type="scientific">Rhodopirellula europaea 6C</name>
    <dbReference type="NCBI Taxonomy" id="1263867"/>
    <lineage>
        <taxon>Bacteria</taxon>
        <taxon>Pseudomonadati</taxon>
        <taxon>Planctomycetota</taxon>
        <taxon>Planctomycetia</taxon>
        <taxon>Pirellulales</taxon>
        <taxon>Pirellulaceae</taxon>
        <taxon>Rhodopirellula</taxon>
    </lineage>
</organism>
<dbReference type="AlphaFoldDB" id="M2AU84"/>
<evidence type="ECO:0000313" key="1">
    <source>
        <dbReference type="EMBL" id="EMB13549.1"/>
    </source>
</evidence>
<protein>
    <submittedName>
        <fullName evidence="1">Uncharacterized protein</fullName>
    </submittedName>
</protein>
<evidence type="ECO:0000313" key="2">
    <source>
        <dbReference type="Proteomes" id="UP000011529"/>
    </source>
</evidence>
<dbReference type="PATRIC" id="fig|1263867.3.peg.6186"/>
<sequence length="43" mass="4791">MPAVWSLQSLQTGNLACGDCPNGWLGMVLRDRREKRYNVGLAL</sequence>
<keyword evidence="2" id="KW-1185">Reference proteome</keyword>
<dbReference type="Proteomes" id="UP000011529">
    <property type="component" value="Unassembled WGS sequence"/>
</dbReference>
<reference evidence="1" key="2">
    <citation type="journal article" date="2013" name="Mar. Genomics">
        <title>Expression of sulfatases in Rhodopirellula baltica and the diversity of sulfatases in the genus Rhodopirellula.</title>
        <authorList>
            <person name="Wegner C.E."/>
            <person name="Richter-Heitmann T."/>
            <person name="Klindworth A."/>
            <person name="Klockow C."/>
            <person name="Richter M."/>
            <person name="Achstetter T."/>
            <person name="Glockner F.O."/>
            <person name="Harder J."/>
        </authorList>
    </citation>
    <scope>NUCLEOTIDE SEQUENCE [LARGE SCALE GENOMIC DNA]</scope>
    <source>
        <strain evidence="1">6C</strain>
    </source>
</reference>
<gene>
    <name evidence="1" type="ORF">RE6C_05777</name>
</gene>
<comment type="caution">
    <text evidence="1">The sequence shown here is derived from an EMBL/GenBank/DDBJ whole genome shotgun (WGS) entry which is preliminary data.</text>
</comment>
<reference evidence="1" key="1">
    <citation type="submission" date="2012-11" db="EMBL/GenBank/DDBJ databases">
        <title>Permanent draft genomes of Rhodopirellula europaea strain SH398 and 6C.</title>
        <authorList>
            <person name="Richter M."/>
            <person name="Richter-Heitmann T."/>
            <person name="Frank C."/>
            <person name="Harder J."/>
            <person name="Glockner F.O."/>
        </authorList>
    </citation>
    <scope>NUCLEOTIDE SEQUENCE</scope>
    <source>
        <strain evidence="1">6C</strain>
    </source>
</reference>
<dbReference type="EMBL" id="ANMO01000257">
    <property type="protein sequence ID" value="EMB13549.1"/>
    <property type="molecule type" value="Genomic_DNA"/>
</dbReference>
<name>M2AU84_9BACT</name>